<reference evidence="1" key="2">
    <citation type="journal article" date="2022" name="New Phytol.">
        <title>Evolutionary transition to the ectomycorrhizal habit in the genomes of a hyperdiverse lineage of mushroom-forming fungi.</title>
        <authorList>
            <person name="Looney B."/>
            <person name="Miyauchi S."/>
            <person name="Morin E."/>
            <person name="Drula E."/>
            <person name="Courty P.E."/>
            <person name="Kohler A."/>
            <person name="Kuo A."/>
            <person name="LaButti K."/>
            <person name="Pangilinan J."/>
            <person name="Lipzen A."/>
            <person name="Riley R."/>
            <person name="Andreopoulos W."/>
            <person name="He G."/>
            <person name="Johnson J."/>
            <person name="Nolan M."/>
            <person name="Tritt A."/>
            <person name="Barry K.W."/>
            <person name="Grigoriev I.V."/>
            <person name="Nagy L.G."/>
            <person name="Hibbett D."/>
            <person name="Henrissat B."/>
            <person name="Matheny P.B."/>
            <person name="Labbe J."/>
            <person name="Martin F.M."/>
        </authorList>
    </citation>
    <scope>NUCLEOTIDE SEQUENCE</scope>
    <source>
        <strain evidence="1">HHB10654</strain>
    </source>
</reference>
<keyword evidence="2" id="KW-1185">Reference proteome</keyword>
<evidence type="ECO:0000313" key="1">
    <source>
        <dbReference type="EMBL" id="KAI0060995.1"/>
    </source>
</evidence>
<proteinExistence type="predicted"/>
<accession>A0ACB8SX25</accession>
<dbReference type="EMBL" id="MU277215">
    <property type="protein sequence ID" value="KAI0060995.1"/>
    <property type="molecule type" value="Genomic_DNA"/>
</dbReference>
<organism evidence="1 2">
    <name type="scientific">Artomyces pyxidatus</name>
    <dbReference type="NCBI Taxonomy" id="48021"/>
    <lineage>
        <taxon>Eukaryota</taxon>
        <taxon>Fungi</taxon>
        <taxon>Dikarya</taxon>
        <taxon>Basidiomycota</taxon>
        <taxon>Agaricomycotina</taxon>
        <taxon>Agaricomycetes</taxon>
        <taxon>Russulales</taxon>
        <taxon>Auriscalpiaceae</taxon>
        <taxon>Artomyces</taxon>
    </lineage>
</organism>
<comment type="caution">
    <text evidence="1">The sequence shown here is derived from an EMBL/GenBank/DDBJ whole genome shotgun (WGS) entry which is preliminary data.</text>
</comment>
<evidence type="ECO:0000313" key="2">
    <source>
        <dbReference type="Proteomes" id="UP000814140"/>
    </source>
</evidence>
<protein>
    <submittedName>
        <fullName evidence="1">Carotenoid ester lipase</fullName>
    </submittedName>
</protein>
<gene>
    <name evidence="1" type="ORF">BV25DRAFT_1887458</name>
</gene>
<dbReference type="Proteomes" id="UP000814140">
    <property type="component" value="Unassembled WGS sequence"/>
</dbReference>
<sequence length="552" mass="59286">MLGIWATALTCLCHVQASLGAPTISAPTVQLDHATFTGFTTGNVSRFLGIPYAQPPVGNLRFQRPLAHPSYSGHHNATAFGPSCIQQSDTITIPLNASPIALEVIGGIFGNNTNPPVNDDEDCLTLNVVKPAGVPAHTKLPVVVWIFGGGFENGQSSNPATDGGVIVQRSLDIGHPVIYVSINYRVSALGFLPGKEVQEAKVGNLGLRDQREALRWLQKYIAAFGGDPKKVTIWGQSAGAISVSLQLVTNGGNNEGLFRAAFMDSGSPLPVGPIAEEQSVYDTFVANVGCSHSYNTLQCLREAPITKIRAAIGDSPNIFSFDSLSLVWGPKSDGDFLKDDPQKLVLKGSVSPVPFVSGDCDDEGTLFSLSNSNLTTDQEVAAYLSEFYVRNMPNASAVDQLLQLYPSDPTQGSPFDTGVQDAITPQYKRLAAIQGDLVFQAPRRFFLQQRSSKQTTYSFLSKRGKTNPAVGSYHGTDLQYIYGGGDLGDYLIRFVSTLNPNGNTGIPWPRYTTSSPQLLTLLDGSTPLVITNDTYRAAGFNYLTQLSLEDPL</sequence>
<name>A0ACB8SX25_9AGAM</name>
<reference evidence="1" key="1">
    <citation type="submission" date="2021-03" db="EMBL/GenBank/DDBJ databases">
        <authorList>
            <consortium name="DOE Joint Genome Institute"/>
            <person name="Ahrendt S."/>
            <person name="Looney B.P."/>
            <person name="Miyauchi S."/>
            <person name="Morin E."/>
            <person name="Drula E."/>
            <person name="Courty P.E."/>
            <person name="Chicoki N."/>
            <person name="Fauchery L."/>
            <person name="Kohler A."/>
            <person name="Kuo A."/>
            <person name="Labutti K."/>
            <person name="Pangilinan J."/>
            <person name="Lipzen A."/>
            <person name="Riley R."/>
            <person name="Andreopoulos W."/>
            <person name="He G."/>
            <person name="Johnson J."/>
            <person name="Barry K.W."/>
            <person name="Grigoriev I.V."/>
            <person name="Nagy L."/>
            <person name="Hibbett D."/>
            <person name="Henrissat B."/>
            <person name="Matheny P.B."/>
            <person name="Labbe J."/>
            <person name="Martin F."/>
        </authorList>
    </citation>
    <scope>NUCLEOTIDE SEQUENCE</scope>
    <source>
        <strain evidence="1">HHB10654</strain>
    </source>
</reference>